<gene>
    <name evidence="9" type="ORF">CLV46_0395</name>
</gene>
<dbReference type="PANTHER" id="PTHR14969:SF62">
    <property type="entry name" value="DECAPRENYLPHOSPHORYL-5-PHOSPHORIBOSE PHOSPHATASE RV3807C-RELATED"/>
    <property type="match status" value="1"/>
</dbReference>
<sequence length="241" mass="26363">MPDSAATRNDLRSQDAGAARVQRLWPLVSGLVALGLVVIGGALIALRQYDVVPYEVDQEWMEELLEVRNPFFETVAIGFDELGGGIVGVIVVPILLIVVLVLVKRRWGALYFLVAAVLSAGLVQLIKNLVDRPRPEEILVAADFGSFPSGHTANAATLAVVLGIILRRWWVWMLGVLWVIGMLLSRNYLGAHWLTDTVGGLVLGAAVALIVWAPFAHKLHRETLRRRHIAAPPTPEQPVGR</sequence>
<evidence type="ECO:0000256" key="7">
    <source>
        <dbReference type="SAM" id="Phobius"/>
    </source>
</evidence>
<dbReference type="SMART" id="SM00014">
    <property type="entry name" value="acidPPc"/>
    <property type="match status" value="1"/>
</dbReference>
<evidence type="ECO:0000256" key="5">
    <source>
        <dbReference type="ARBA" id="ARBA00022989"/>
    </source>
</evidence>
<comment type="caution">
    <text evidence="9">The sequence shown here is derived from an EMBL/GenBank/DDBJ whole genome shotgun (WGS) entry which is preliminary data.</text>
</comment>
<name>A0A2M9CG00_9MICO</name>
<protein>
    <submittedName>
        <fullName evidence="9">Undecaprenyl-diphosphatase</fullName>
    </submittedName>
</protein>
<dbReference type="CDD" id="cd03392">
    <property type="entry name" value="PAP2_like_2"/>
    <property type="match status" value="1"/>
</dbReference>
<dbReference type="PANTHER" id="PTHR14969">
    <property type="entry name" value="SPHINGOSINE-1-PHOSPHATE PHOSPHOHYDROLASE"/>
    <property type="match status" value="1"/>
</dbReference>
<feature type="transmembrane region" description="Helical" evidence="7">
    <location>
        <begin position="109"/>
        <end position="126"/>
    </location>
</feature>
<evidence type="ECO:0000256" key="1">
    <source>
        <dbReference type="ARBA" id="ARBA00004651"/>
    </source>
</evidence>
<keyword evidence="6 7" id="KW-0472">Membrane</keyword>
<feature type="domain" description="Phosphatidic acid phosphatase type 2/haloperoxidase" evidence="8">
    <location>
        <begin position="107"/>
        <end position="212"/>
    </location>
</feature>
<keyword evidence="2" id="KW-1003">Cell membrane</keyword>
<keyword evidence="10" id="KW-1185">Reference proteome</keyword>
<evidence type="ECO:0000256" key="3">
    <source>
        <dbReference type="ARBA" id="ARBA00022692"/>
    </source>
</evidence>
<evidence type="ECO:0000313" key="10">
    <source>
        <dbReference type="Proteomes" id="UP000228758"/>
    </source>
</evidence>
<dbReference type="GO" id="GO:0005886">
    <property type="term" value="C:plasma membrane"/>
    <property type="evidence" value="ECO:0007669"/>
    <property type="project" value="UniProtKB-SubCell"/>
</dbReference>
<evidence type="ECO:0000256" key="6">
    <source>
        <dbReference type="ARBA" id="ARBA00023136"/>
    </source>
</evidence>
<feature type="transmembrane region" description="Helical" evidence="7">
    <location>
        <begin position="169"/>
        <end position="186"/>
    </location>
</feature>
<feature type="transmembrane region" description="Helical" evidence="7">
    <location>
        <begin position="24"/>
        <end position="46"/>
    </location>
</feature>
<evidence type="ECO:0000313" key="9">
    <source>
        <dbReference type="EMBL" id="PJJ70866.1"/>
    </source>
</evidence>
<feature type="transmembrane region" description="Helical" evidence="7">
    <location>
        <begin position="82"/>
        <end position="102"/>
    </location>
</feature>
<dbReference type="Proteomes" id="UP000228758">
    <property type="component" value="Unassembled WGS sequence"/>
</dbReference>
<dbReference type="AlphaFoldDB" id="A0A2M9CG00"/>
<keyword evidence="3 7" id="KW-0812">Transmembrane</keyword>
<proteinExistence type="predicted"/>
<dbReference type="SUPFAM" id="SSF48317">
    <property type="entry name" value="Acid phosphatase/Vanadium-dependent haloperoxidase"/>
    <property type="match status" value="1"/>
</dbReference>
<reference evidence="9 10" key="1">
    <citation type="submission" date="2017-11" db="EMBL/GenBank/DDBJ databases">
        <title>Genomic Encyclopedia of Archaeal and Bacterial Type Strains, Phase II (KMG-II): From Individual Species to Whole Genera.</title>
        <authorList>
            <person name="Goeker M."/>
        </authorList>
    </citation>
    <scope>NUCLEOTIDE SEQUENCE [LARGE SCALE GENOMIC DNA]</scope>
    <source>
        <strain evidence="9 10">DSM 27393</strain>
    </source>
</reference>
<evidence type="ECO:0000256" key="4">
    <source>
        <dbReference type="ARBA" id="ARBA00022801"/>
    </source>
</evidence>
<dbReference type="Gene3D" id="1.20.144.10">
    <property type="entry name" value="Phosphatidic acid phosphatase type 2/haloperoxidase"/>
    <property type="match status" value="2"/>
</dbReference>
<feature type="transmembrane region" description="Helical" evidence="7">
    <location>
        <begin position="138"/>
        <end position="162"/>
    </location>
</feature>
<keyword evidence="4" id="KW-0378">Hydrolase</keyword>
<dbReference type="Pfam" id="PF01569">
    <property type="entry name" value="PAP2"/>
    <property type="match status" value="1"/>
</dbReference>
<organism evidence="9 10">
    <name type="scientific">Diaminobutyricimonas aerilata</name>
    <dbReference type="NCBI Taxonomy" id="1162967"/>
    <lineage>
        <taxon>Bacteria</taxon>
        <taxon>Bacillati</taxon>
        <taxon>Actinomycetota</taxon>
        <taxon>Actinomycetes</taxon>
        <taxon>Micrococcales</taxon>
        <taxon>Microbacteriaceae</taxon>
        <taxon>Diaminobutyricimonas</taxon>
    </lineage>
</organism>
<dbReference type="GO" id="GO:0016787">
    <property type="term" value="F:hydrolase activity"/>
    <property type="evidence" value="ECO:0007669"/>
    <property type="project" value="UniProtKB-KW"/>
</dbReference>
<dbReference type="OrthoDB" id="5289372at2"/>
<dbReference type="InterPro" id="IPR036938">
    <property type="entry name" value="PAP2/HPO_sf"/>
</dbReference>
<dbReference type="RefSeq" id="WP_100363241.1">
    <property type="nucleotide sequence ID" value="NZ_PGFF01000001.1"/>
</dbReference>
<dbReference type="EMBL" id="PGFF01000001">
    <property type="protein sequence ID" value="PJJ70866.1"/>
    <property type="molecule type" value="Genomic_DNA"/>
</dbReference>
<keyword evidence="5 7" id="KW-1133">Transmembrane helix</keyword>
<dbReference type="InterPro" id="IPR000326">
    <property type="entry name" value="PAP2/HPO"/>
</dbReference>
<evidence type="ECO:0000256" key="2">
    <source>
        <dbReference type="ARBA" id="ARBA00022475"/>
    </source>
</evidence>
<accession>A0A2M9CG00</accession>
<feature type="transmembrane region" description="Helical" evidence="7">
    <location>
        <begin position="198"/>
        <end position="217"/>
    </location>
</feature>
<evidence type="ECO:0000259" key="8">
    <source>
        <dbReference type="SMART" id="SM00014"/>
    </source>
</evidence>
<comment type="subcellular location">
    <subcellularLocation>
        <location evidence="1">Cell membrane</location>
        <topology evidence="1">Multi-pass membrane protein</topology>
    </subcellularLocation>
</comment>